<organism evidence="2 3">
    <name type="scientific">Xenorhabdus innexi</name>
    <dbReference type="NCBI Taxonomy" id="290109"/>
    <lineage>
        <taxon>Bacteria</taxon>
        <taxon>Pseudomonadati</taxon>
        <taxon>Pseudomonadota</taxon>
        <taxon>Gammaproteobacteria</taxon>
        <taxon>Enterobacterales</taxon>
        <taxon>Morganellaceae</taxon>
        <taxon>Xenorhabdus</taxon>
    </lineage>
</organism>
<reference evidence="2" key="1">
    <citation type="submission" date="2016-12" db="EMBL/GenBank/DDBJ databases">
        <authorList>
            <person name="Song W.-J."/>
            <person name="Kurnit D.M."/>
        </authorList>
    </citation>
    <scope>NUCLEOTIDE SEQUENCE [LARGE SCALE GENOMIC DNA]</scope>
    <source>
        <strain evidence="2">HGB1681</strain>
    </source>
</reference>
<evidence type="ECO:0000313" key="1">
    <source>
        <dbReference type="EMBL" id="PHM36609.1"/>
    </source>
</evidence>
<protein>
    <submittedName>
        <fullName evidence="2">Uncharacterized protein</fullName>
    </submittedName>
</protein>
<dbReference type="EMBL" id="NIBU01000013">
    <property type="protein sequence ID" value="PHM36609.1"/>
    <property type="molecule type" value="Genomic_DNA"/>
</dbReference>
<dbReference type="EMBL" id="FTLG01000085">
    <property type="protein sequence ID" value="SIP73157.1"/>
    <property type="molecule type" value="Genomic_DNA"/>
</dbReference>
<accession>A0A1N6MWL3</accession>
<dbReference type="Proteomes" id="UP000224871">
    <property type="component" value="Unassembled WGS sequence"/>
</dbReference>
<dbReference type="OrthoDB" id="6542963at2"/>
<name>A0A1N6MWL3_9GAMM</name>
<dbReference type="Proteomes" id="UP000196435">
    <property type="component" value="Unassembled WGS sequence"/>
</dbReference>
<proteinExistence type="predicted"/>
<dbReference type="RefSeq" id="WP_086956361.1">
    <property type="nucleotide sequence ID" value="NZ_CAWNQC010000035.1"/>
</dbReference>
<evidence type="ECO:0000313" key="4">
    <source>
        <dbReference type="Proteomes" id="UP000224871"/>
    </source>
</evidence>
<evidence type="ECO:0000313" key="2">
    <source>
        <dbReference type="EMBL" id="SIP73157.1"/>
    </source>
</evidence>
<reference evidence="1 4" key="3">
    <citation type="journal article" date="2017" name="Nat. Microbiol.">
        <title>Natural product diversity associated with the nematode symbionts Photorhabdus and Xenorhabdus.</title>
        <authorList>
            <person name="Tobias N.J."/>
            <person name="Wolff H."/>
            <person name="Djahanschiri B."/>
            <person name="Grundmann F."/>
            <person name="Kronenwerth M."/>
            <person name="Shi Y.M."/>
            <person name="Simonyi S."/>
            <person name="Grun P."/>
            <person name="Shapiro-Ilan D."/>
            <person name="Pidot S.J."/>
            <person name="Stinear T.P."/>
            <person name="Ebersberger I."/>
            <person name="Bode H.B."/>
        </authorList>
    </citation>
    <scope>NUCLEOTIDE SEQUENCE [LARGE SCALE GENOMIC DNA]</scope>
    <source>
        <strain evidence="1 4">DSM 16336</strain>
    </source>
</reference>
<reference evidence="3" key="2">
    <citation type="submission" date="2016-12" db="EMBL/GenBank/DDBJ databases">
        <authorList>
            <person name="Gaudriault S."/>
        </authorList>
    </citation>
    <scope>NUCLEOTIDE SEQUENCE [LARGE SCALE GENOMIC DNA]</scope>
    <source>
        <strain evidence="3">HGB1681 (deposited as PTA-6826 in the American Type Culture Collection)</strain>
    </source>
</reference>
<keyword evidence="4" id="KW-1185">Reference proteome</keyword>
<sequence>MFTHPFFIQKIVIIKQRDRIEKSCSTKDTILGKKSLISLLALSNEHELIDSLHPYFLSISDKYPAKYWHPKLKIVEEDELIKVVRQWFFEAEFFKKIPDLAAQNVIAGFYELLEPFITTASIYKLDIAPPVWYGCLWDDFVIENELGRFLLGFSCTD</sequence>
<gene>
    <name evidence="1" type="ORF">Xinn_01552</name>
    <name evidence="2" type="ORF">XIS1_1750049</name>
</gene>
<evidence type="ECO:0000313" key="3">
    <source>
        <dbReference type="Proteomes" id="UP000196435"/>
    </source>
</evidence>
<dbReference type="AlphaFoldDB" id="A0A1N6MWL3"/>